<sequence length="95" mass="10886">MLFSNCVTFLQGHSPFALQNLTMKIPTLTLALKANAGSSTRISIKKINNDQNCSRTSVRRIVHFFHYCRLYNLTFAISAWSIAKGFFRLDKQHFS</sequence>
<dbReference type="EMBL" id="JYDR01000080">
    <property type="protein sequence ID" value="KRY70053.1"/>
    <property type="molecule type" value="Genomic_DNA"/>
</dbReference>
<proteinExistence type="predicted"/>
<accession>A0A0V1E8A6</accession>
<evidence type="ECO:0000313" key="2">
    <source>
        <dbReference type="Proteomes" id="UP000054632"/>
    </source>
</evidence>
<reference evidence="1 2" key="1">
    <citation type="submission" date="2015-01" db="EMBL/GenBank/DDBJ databases">
        <title>Evolution of Trichinella species and genotypes.</title>
        <authorList>
            <person name="Korhonen P.K."/>
            <person name="Edoardo P."/>
            <person name="Giuseppe L.R."/>
            <person name="Gasser R.B."/>
        </authorList>
    </citation>
    <scope>NUCLEOTIDE SEQUENCE [LARGE SCALE GENOMIC DNA]</scope>
    <source>
        <strain evidence="1">ISS13</strain>
    </source>
</reference>
<comment type="caution">
    <text evidence="1">The sequence shown here is derived from an EMBL/GenBank/DDBJ whole genome shotgun (WGS) entry which is preliminary data.</text>
</comment>
<evidence type="ECO:0000313" key="1">
    <source>
        <dbReference type="EMBL" id="KRY70053.1"/>
    </source>
</evidence>
<name>A0A0V1E8A6_TRIPS</name>
<gene>
    <name evidence="1" type="ORF">T4A_9498</name>
</gene>
<protein>
    <submittedName>
        <fullName evidence="1">Uncharacterized protein</fullName>
    </submittedName>
</protein>
<dbReference type="Proteomes" id="UP000054632">
    <property type="component" value="Unassembled WGS sequence"/>
</dbReference>
<dbReference type="AlphaFoldDB" id="A0A0V1E8A6"/>
<organism evidence="1 2">
    <name type="scientific">Trichinella pseudospiralis</name>
    <name type="common">Parasitic roundworm</name>
    <dbReference type="NCBI Taxonomy" id="6337"/>
    <lineage>
        <taxon>Eukaryota</taxon>
        <taxon>Metazoa</taxon>
        <taxon>Ecdysozoa</taxon>
        <taxon>Nematoda</taxon>
        <taxon>Enoplea</taxon>
        <taxon>Dorylaimia</taxon>
        <taxon>Trichinellida</taxon>
        <taxon>Trichinellidae</taxon>
        <taxon>Trichinella</taxon>
    </lineage>
</organism>